<dbReference type="InterPro" id="IPR036249">
    <property type="entry name" value="Thioredoxin-like_sf"/>
</dbReference>
<evidence type="ECO:0000256" key="5">
    <source>
        <dbReference type="ARBA" id="ARBA00023157"/>
    </source>
</evidence>
<feature type="domain" description="Thioredoxin" evidence="11">
    <location>
        <begin position="1"/>
        <end position="104"/>
    </location>
</feature>
<accession>A0A256SMJ6</accession>
<organism evidence="12 13">
    <name type="scientific">Limosilactobacillus reuteri</name>
    <name type="common">Lactobacillus reuteri</name>
    <dbReference type="NCBI Taxonomy" id="1598"/>
    <lineage>
        <taxon>Bacteria</taxon>
        <taxon>Bacillati</taxon>
        <taxon>Bacillota</taxon>
        <taxon>Bacilli</taxon>
        <taxon>Lactobacillales</taxon>
        <taxon>Lactobacillaceae</taxon>
        <taxon>Limosilactobacillus</taxon>
    </lineage>
</organism>
<dbReference type="InterPro" id="IPR017937">
    <property type="entry name" value="Thioredoxin_CS"/>
</dbReference>
<dbReference type="Proteomes" id="UP000215747">
    <property type="component" value="Unassembled WGS sequence"/>
</dbReference>
<dbReference type="EMBL" id="NGPL01000052">
    <property type="protein sequence ID" value="OYS68115.1"/>
    <property type="molecule type" value="Genomic_DNA"/>
</dbReference>
<protein>
    <recommendedName>
        <fullName evidence="2 7">Thioredoxin</fullName>
    </recommendedName>
</protein>
<dbReference type="PRINTS" id="PR00421">
    <property type="entry name" value="THIOREDOXIN"/>
</dbReference>
<evidence type="ECO:0000256" key="7">
    <source>
        <dbReference type="NCBIfam" id="TIGR01068"/>
    </source>
</evidence>
<evidence type="ECO:0000256" key="1">
    <source>
        <dbReference type="ARBA" id="ARBA00008987"/>
    </source>
</evidence>
<name>A0A256SMJ6_LIMRT</name>
<dbReference type="PROSITE" id="PS51352">
    <property type="entry name" value="THIOREDOXIN_2"/>
    <property type="match status" value="1"/>
</dbReference>
<evidence type="ECO:0000256" key="3">
    <source>
        <dbReference type="ARBA" id="ARBA00022448"/>
    </source>
</evidence>
<evidence type="ECO:0000313" key="13">
    <source>
        <dbReference type="Proteomes" id="UP000215747"/>
    </source>
</evidence>
<dbReference type="NCBIfam" id="TIGR01068">
    <property type="entry name" value="thioredoxin"/>
    <property type="match status" value="1"/>
</dbReference>
<reference evidence="13" key="1">
    <citation type="submission" date="2017-05" db="EMBL/GenBank/DDBJ databases">
        <authorList>
            <person name="Lin X.B."/>
            <person name="Stothard P."/>
            <person name="Tasseva G."/>
            <person name="Walter J."/>
        </authorList>
    </citation>
    <scope>NUCLEOTIDE SEQUENCE [LARGE SCALE GENOMIC DNA]</scope>
    <source>
        <strain evidence="13">114h</strain>
    </source>
</reference>
<gene>
    <name evidence="12" type="ORF">CBF96_08315</name>
</gene>
<evidence type="ECO:0000256" key="6">
    <source>
        <dbReference type="ARBA" id="ARBA00023284"/>
    </source>
</evidence>
<sequence length="104" mass="11572">MIQQLTDKDFQKVTSTGVTVTDFWATWCPPCRMQAPILEEIAKALDGKVKFTKMDVDANPDTPAKFGIISIPTLVIKKDGKVVNKLVGLHSKDQLEHVLAQYTD</sequence>
<dbReference type="GO" id="GO:0045454">
    <property type="term" value="P:cell redox homeostasis"/>
    <property type="evidence" value="ECO:0007669"/>
    <property type="project" value="TreeGrafter"/>
</dbReference>
<dbReference type="SUPFAM" id="SSF52833">
    <property type="entry name" value="Thioredoxin-like"/>
    <property type="match status" value="1"/>
</dbReference>
<keyword evidence="3" id="KW-0813">Transport</keyword>
<evidence type="ECO:0000256" key="9">
    <source>
        <dbReference type="PIRSR" id="PIRSR000077-1"/>
    </source>
</evidence>
<keyword evidence="5 10" id="KW-1015">Disulfide bond</keyword>
<evidence type="ECO:0000256" key="8">
    <source>
        <dbReference type="PIRNR" id="PIRNR000077"/>
    </source>
</evidence>
<dbReference type="AlphaFoldDB" id="A0A256SMJ6"/>
<dbReference type="PANTHER" id="PTHR45663">
    <property type="entry name" value="GEO12009P1"/>
    <property type="match status" value="1"/>
</dbReference>
<feature type="disulfide bond" description="Redox-active" evidence="10">
    <location>
        <begin position="28"/>
        <end position="31"/>
    </location>
</feature>
<feature type="active site" description="Nucleophile" evidence="9">
    <location>
        <position position="31"/>
    </location>
</feature>
<evidence type="ECO:0000256" key="4">
    <source>
        <dbReference type="ARBA" id="ARBA00022982"/>
    </source>
</evidence>
<dbReference type="PIRSF" id="PIRSF000077">
    <property type="entry name" value="Thioredoxin"/>
    <property type="match status" value="1"/>
</dbReference>
<dbReference type="InterPro" id="IPR005746">
    <property type="entry name" value="Thioredoxin"/>
</dbReference>
<dbReference type="GO" id="GO:0005829">
    <property type="term" value="C:cytosol"/>
    <property type="evidence" value="ECO:0007669"/>
    <property type="project" value="TreeGrafter"/>
</dbReference>
<dbReference type="CDD" id="cd02947">
    <property type="entry name" value="TRX_family"/>
    <property type="match status" value="1"/>
</dbReference>
<proteinExistence type="inferred from homology"/>
<dbReference type="PANTHER" id="PTHR45663:SF11">
    <property type="entry name" value="GEO12009P1"/>
    <property type="match status" value="1"/>
</dbReference>
<keyword evidence="6 10" id="KW-0676">Redox-active center</keyword>
<comment type="caution">
    <text evidence="12">The sequence shown here is derived from an EMBL/GenBank/DDBJ whole genome shotgun (WGS) entry which is preliminary data.</text>
</comment>
<reference evidence="12 13" key="2">
    <citation type="submission" date="2017-09" db="EMBL/GenBank/DDBJ databases">
        <title>Tripartite evolution among Lactobacillus johnsonii, Lactobacillus taiwanensis, Lactobacillus reuteri and their rodent host.</title>
        <authorList>
            <person name="Wang T."/>
            <person name="Knowles S."/>
            <person name="Cheng C."/>
        </authorList>
    </citation>
    <scope>NUCLEOTIDE SEQUENCE [LARGE SCALE GENOMIC DNA]</scope>
    <source>
        <strain evidence="12 13">114h</strain>
    </source>
</reference>
<comment type="similarity">
    <text evidence="1 8">Belongs to the thioredoxin family.</text>
</comment>
<dbReference type="GO" id="GO:0015035">
    <property type="term" value="F:protein-disulfide reductase activity"/>
    <property type="evidence" value="ECO:0007669"/>
    <property type="project" value="UniProtKB-UniRule"/>
</dbReference>
<dbReference type="PROSITE" id="PS00194">
    <property type="entry name" value="THIOREDOXIN_1"/>
    <property type="match status" value="1"/>
</dbReference>
<dbReference type="RefSeq" id="WP_094537304.1">
    <property type="nucleotide sequence ID" value="NZ_NGPL01000052.1"/>
</dbReference>
<evidence type="ECO:0000313" key="12">
    <source>
        <dbReference type="EMBL" id="OYS68115.1"/>
    </source>
</evidence>
<evidence type="ECO:0000259" key="11">
    <source>
        <dbReference type="PROSITE" id="PS51352"/>
    </source>
</evidence>
<keyword evidence="4" id="KW-0249">Electron transport</keyword>
<dbReference type="Pfam" id="PF00085">
    <property type="entry name" value="Thioredoxin"/>
    <property type="match status" value="1"/>
</dbReference>
<dbReference type="FunFam" id="3.40.30.10:FF:000001">
    <property type="entry name" value="Thioredoxin"/>
    <property type="match status" value="1"/>
</dbReference>
<feature type="site" description="Contributes to redox potential value" evidence="9">
    <location>
        <position position="29"/>
    </location>
</feature>
<evidence type="ECO:0000256" key="10">
    <source>
        <dbReference type="PIRSR" id="PIRSR000077-4"/>
    </source>
</evidence>
<evidence type="ECO:0000256" key="2">
    <source>
        <dbReference type="ARBA" id="ARBA00020570"/>
    </source>
</evidence>
<feature type="site" description="Deprotonates C-terminal active site Cys" evidence="9">
    <location>
        <position position="22"/>
    </location>
</feature>
<feature type="site" description="Contributes to redox potential value" evidence="9">
    <location>
        <position position="30"/>
    </location>
</feature>
<dbReference type="Gene3D" id="3.40.30.10">
    <property type="entry name" value="Glutaredoxin"/>
    <property type="match status" value="1"/>
</dbReference>
<feature type="active site" description="Nucleophile" evidence="9">
    <location>
        <position position="28"/>
    </location>
</feature>
<dbReference type="InterPro" id="IPR013766">
    <property type="entry name" value="Thioredoxin_domain"/>
</dbReference>